<evidence type="ECO:0000313" key="3">
    <source>
        <dbReference type="EMBL" id="RAM38031.1"/>
    </source>
</evidence>
<reference evidence="3 4" key="1">
    <citation type="submission" date="2018-04" db="EMBL/GenBank/DDBJ databases">
        <title>Bacteria isolated from cave deposits of Manipur.</title>
        <authorList>
            <person name="Sahoo D."/>
            <person name="Sarangthem I."/>
            <person name="Nandeibam J."/>
        </authorList>
    </citation>
    <scope>NUCLEOTIDE SEQUENCE [LARGE SCALE GENOMIC DNA]</scope>
    <source>
        <strain evidence="4">mrc11</strain>
    </source>
</reference>
<evidence type="ECO:0000313" key="4">
    <source>
        <dbReference type="Proteomes" id="UP000249166"/>
    </source>
</evidence>
<dbReference type="InterPro" id="IPR010982">
    <property type="entry name" value="Lambda_DNA-bd_dom_sf"/>
</dbReference>
<dbReference type="RefSeq" id="WP_111903360.1">
    <property type="nucleotide sequence ID" value="NZ_QLNP01000064.1"/>
</dbReference>
<dbReference type="PANTHER" id="PTHR35010">
    <property type="entry name" value="BLL4672 PROTEIN-RELATED"/>
    <property type="match status" value="1"/>
</dbReference>
<name>A0A328HIR9_ARTGO</name>
<feature type="compositionally biased region" description="Low complexity" evidence="1">
    <location>
        <begin position="290"/>
        <end position="314"/>
    </location>
</feature>
<dbReference type="PANTHER" id="PTHR35010:SF2">
    <property type="entry name" value="BLL4672 PROTEIN"/>
    <property type="match status" value="1"/>
</dbReference>
<accession>A0A328HIR9</accession>
<dbReference type="SUPFAM" id="SSF47413">
    <property type="entry name" value="lambda repressor-like DNA-binding domains"/>
    <property type="match status" value="1"/>
</dbReference>
<dbReference type="Pfam" id="PF17765">
    <property type="entry name" value="MLTR_LBD"/>
    <property type="match status" value="1"/>
</dbReference>
<sequence length="314" mass="33872">MGQSVEFGKFLKAMRSRLKPEEAGITDGAGARRVPGLRREEIARLAGVSTDYYTRLEQGRNIHPSRAVLDSVARALRLDAGEQAHMMNLMEHCAESARSALPVQAVRPALRQLLEAVGDVPALVLGRRTDVLAGNRMAFLLFADFPELPASERNLTRWLILDPRARELFRDWKTVAAEAAGALRVDVGRHPNDARANQLVGELAVHSEHFRQWWAGHRVATRSAGSVRLHHPAVGDLELHFENLVLPNDADQVLRVYSAPQGSPSADALTLLGSLGAGAAAESTVESTTPKEAAASIAPEAAAQAASRPKPAVP</sequence>
<dbReference type="SMART" id="SM00530">
    <property type="entry name" value="HTH_XRE"/>
    <property type="match status" value="1"/>
</dbReference>
<dbReference type="Pfam" id="PF13560">
    <property type="entry name" value="HTH_31"/>
    <property type="match status" value="1"/>
</dbReference>
<dbReference type="CDD" id="cd00093">
    <property type="entry name" value="HTH_XRE"/>
    <property type="match status" value="1"/>
</dbReference>
<dbReference type="AlphaFoldDB" id="A0A328HIR9"/>
<comment type="caution">
    <text evidence="3">The sequence shown here is derived from an EMBL/GenBank/DDBJ whole genome shotgun (WGS) entry which is preliminary data.</text>
</comment>
<dbReference type="OrthoDB" id="3518652at2"/>
<dbReference type="InterPro" id="IPR001387">
    <property type="entry name" value="Cro/C1-type_HTH"/>
</dbReference>
<organism evidence="3 4">
    <name type="scientific">Arthrobacter globiformis</name>
    <dbReference type="NCBI Taxonomy" id="1665"/>
    <lineage>
        <taxon>Bacteria</taxon>
        <taxon>Bacillati</taxon>
        <taxon>Actinomycetota</taxon>
        <taxon>Actinomycetes</taxon>
        <taxon>Micrococcales</taxon>
        <taxon>Micrococcaceae</taxon>
        <taxon>Arthrobacter</taxon>
    </lineage>
</organism>
<evidence type="ECO:0000256" key="1">
    <source>
        <dbReference type="SAM" id="MobiDB-lite"/>
    </source>
</evidence>
<dbReference type="Gene3D" id="1.10.260.40">
    <property type="entry name" value="lambda repressor-like DNA-binding domains"/>
    <property type="match status" value="1"/>
</dbReference>
<feature type="domain" description="HTH cro/C1-type" evidence="2">
    <location>
        <begin position="36"/>
        <end position="83"/>
    </location>
</feature>
<dbReference type="InterPro" id="IPR041413">
    <property type="entry name" value="MLTR_LBD"/>
</dbReference>
<dbReference type="Proteomes" id="UP000249166">
    <property type="component" value="Unassembled WGS sequence"/>
</dbReference>
<evidence type="ECO:0000259" key="2">
    <source>
        <dbReference type="PROSITE" id="PS50943"/>
    </source>
</evidence>
<dbReference type="PROSITE" id="PS50943">
    <property type="entry name" value="HTH_CROC1"/>
    <property type="match status" value="1"/>
</dbReference>
<dbReference type="EMBL" id="QLNP01000064">
    <property type="protein sequence ID" value="RAM38031.1"/>
    <property type="molecule type" value="Genomic_DNA"/>
</dbReference>
<proteinExistence type="predicted"/>
<gene>
    <name evidence="3" type="ORF">DBZ45_07460</name>
</gene>
<dbReference type="Gene3D" id="3.30.450.180">
    <property type="match status" value="1"/>
</dbReference>
<dbReference type="GO" id="GO:0003677">
    <property type="term" value="F:DNA binding"/>
    <property type="evidence" value="ECO:0007669"/>
    <property type="project" value="InterPro"/>
</dbReference>
<protein>
    <submittedName>
        <fullName evidence="3">Transcriptional regulator</fullName>
    </submittedName>
</protein>
<feature type="region of interest" description="Disordered" evidence="1">
    <location>
        <begin position="280"/>
        <end position="314"/>
    </location>
</feature>